<dbReference type="InterPro" id="IPR050922">
    <property type="entry name" value="LytR/CpsA/Psr_CW_biosynth"/>
</dbReference>
<dbReference type="EMBL" id="RJSG01000003">
    <property type="protein sequence ID" value="RNL77657.1"/>
    <property type="molecule type" value="Genomic_DNA"/>
</dbReference>
<evidence type="ECO:0000256" key="3">
    <source>
        <dbReference type="SAM" id="Phobius"/>
    </source>
</evidence>
<feature type="region of interest" description="Disordered" evidence="2">
    <location>
        <begin position="1"/>
        <end position="58"/>
    </location>
</feature>
<dbReference type="RefSeq" id="WP_123235242.1">
    <property type="nucleotide sequence ID" value="NZ_RJSG01000003.1"/>
</dbReference>
<comment type="similarity">
    <text evidence="1">Belongs to the LytR/CpsA/Psr (LCP) family.</text>
</comment>
<keyword evidence="3" id="KW-1133">Transmembrane helix</keyword>
<dbReference type="Gene3D" id="3.40.630.190">
    <property type="entry name" value="LCP protein"/>
    <property type="match status" value="1"/>
</dbReference>
<dbReference type="OrthoDB" id="9782542at2"/>
<comment type="caution">
    <text evidence="5">The sequence shown here is derived from an EMBL/GenBank/DDBJ whole genome shotgun (WGS) entry which is preliminary data.</text>
</comment>
<evidence type="ECO:0000313" key="5">
    <source>
        <dbReference type="EMBL" id="RNL77657.1"/>
    </source>
</evidence>
<dbReference type="InterPro" id="IPR004474">
    <property type="entry name" value="LytR_CpsA_psr"/>
</dbReference>
<keyword evidence="3" id="KW-0812">Transmembrane</keyword>
<name>A0A3N0DPT2_9ACTN</name>
<evidence type="ECO:0000256" key="2">
    <source>
        <dbReference type="SAM" id="MobiDB-lite"/>
    </source>
</evidence>
<dbReference type="PANTHER" id="PTHR33392">
    <property type="entry name" value="POLYISOPRENYL-TEICHOIC ACID--PEPTIDOGLYCAN TEICHOIC ACID TRANSFERASE TAGU"/>
    <property type="match status" value="1"/>
</dbReference>
<organism evidence="5 6">
    <name type="scientific">Nocardioides marmorisolisilvae</name>
    <dbReference type="NCBI Taxonomy" id="1542737"/>
    <lineage>
        <taxon>Bacteria</taxon>
        <taxon>Bacillati</taxon>
        <taxon>Actinomycetota</taxon>
        <taxon>Actinomycetes</taxon>
        <taxon>Propionibacteriales</taxon>
        <taxon>Nocardioidaceae</taxon>
        <taxon>Nocardioides</taxon>
    </lineage>
</organism>
<feature type="transmembrane region" description="Helical" evidence="3">
    <location>
        <begin position="94"/>
        <end position="115"/>
    </location>
</feature>
<evidence type="ECO:0000313" key="6">
    <source>
        <dbReference type="Proteomes" id="UP000277094"/>
    </source>
</evidence>
<feature type="compositionally biased region" description="Acidic residues" evidence="2">
    <location>
        <begin position="1"/>
        <end position="11"/>
    </location>
</feature>
<dbReference type="Proteomes" id="UP000277094">
    <property type="component" value="Unassembled WGS sequence"/>
</dbReference>
<reference evidence="5 6" key="1">
    <citation type="submission" date="2018-11" db="EMBL/GenBank/DDBJ databases">
        <authorList>
            <person name="Li F."/>
        </authorList>
    </citation>
    <scope>NUCLEOTIDE SEQUENCE [LARGE SCALE GENOMIC DNA]</scope>
    <source>
        <strain evidence="5 6">KIS18-7</strain>
    </source>
</reference>
<sequence>MTQDPPEETDGVEPTPNAEVPAPEPDAAPEASAAPTPSVADELPEAPPQVELINDADLKWLDAPQLSDEERDRRHERKERHKAKVRAQRRHRRWWKIAGVGFATFLVLFGFWFYWTFGGLSRMPAVAGQAGLNTPGETILLVGSNPSEPDAVTTGTGWQAALHRSDLVMLLHLTRNNRAMFVISIPGSSLVPIPGHGDGRLGQAYDTGGEKLYVRTIEQLTGVRLDHVAVMDLNGLREITDEVGGIVVDVPREACGIPPGLRRLDGQQALDYMALEPCLPRKDLDRVEREQGVMRALMRGAVDGGKLTNPFRVNKVLRSTAGHLTLEKGFGYPGMIGQIWSMRKLRTTNTTFLTVPVAAKPNGTVNGADVIHLDPAKDQALWDALRQDRIADYLALNSDADVLE</sequence>
<dbReference type="AlphaFoldDB" id="A0A3N0DPT2"/>
<gene>
    <name evidence="5" type="ORF">EFL95_16760</name>
</gene>
<dbReference type="PANTHER" id="PTHR33392:SF6">
    <property type="entry name" value="POLYISOPRENYL-TEICHOIC ACID--PEPTIDOGLYCAN TEICHOIC ACID TRANSFERASE TAGU"/>
    <property type="match status" value="1"/>
</dbReference>
<accession>A0A3N0DPT2</accession>
<proteinExistence type="inferred from homology"/>
<evidence type="ECO:0000259" key="4">
    <source>
        <dbReference type="Pfam" id="PF03816"/>
    </source>
</evidence>
<keyword evidence="3" id="KW-0472">Membrane</keyword>
<dbReference type="Pfam" id="PF03816">
    <property type="entry name" value="LytR_cpsA_psr"/>
    <property type="match status" value="1"/>
</dbReference>
<feature type="domain" description="Cell envelope-related transcriptional attenuator" evidence="4">
    <location>
        <begin position="164"/>
        <end position="300"/>
    </location>
</feature>
<feature type="compositionally biased region" description="Low complexity" evidence="2">
    <location>
        <begin position="28"/>
        <end position="37"/>
    </location>
</feature>
<protein>
    <recommendedName>
        <fullName evidence="4">Cell envelope-related transcriptional attenuator domain-containing protein</fullName>
    </recommendedName>
</protein>
<evidence type="ECO:0000256" key="1">
    <source>
        <dbReference type="ARBA" id="ARBA00006068"/>
    </source>
</evidence>
<keyword evidence="6" id="KW-1185">Reference proteome</keyword>
<dbReference type="NCBIfam" id="TIGR00350">
    <property type="entry name" value="lytR_cpsA_psr"/>
    <property type="match status" value="1"/>
</dbReference>